<gene>
    <name evidence="6" type="primary">rpsT</name>
    <name evidence="7" type="ORF">COV91_05705</name>
</gene>
<evidence type="ECO:0000256" key="2">
    <source>
        <dbReference type="ARBA" id="ARBA00022884"/>
    </source>
</evidence>
<evidence type="ECO:0000256" key="1">
    <source>
        <dbReference type="ARBA" id="ARBA00022730"/>
    </source>
</evidence>
<dbReference type="NCBIfam" id="TIGR00029">
    <property type="entry name" value="S20"/>
    <property type="match status" value="1"/>
</dbReference>
<organism evidence="7 8">
    <name type="scientific">Candidatus Taylorbacteria bacterium CG11_big_fil_rev_8_21_14_0_20_46_11</name>
    <dbReference type="NCBI Taxonomy" id="1975025"/>
    <lineage>
        <taxon>Bacteria</taxon>
        <taxon>Candidatus Tayloriibacteriota</taxon>
    </lineage>
</organism>
<evidence type="ECO:0000256" key="3">
    <source>
        <dbReference type="ARBA" id="ARBA00022980"/>
    </source>
</evidence>
<dbReference type="GO" id="GO:0006412">
    <property type="term" value="P:translation"/>
    <property type="evidence" value="ECO:0007669"/>
    <property type="project" value="UniProtKB-UniRule"/>
</dbReference>
<dbReference type="HAMAP" id="MF_00500">
    <property type="entry name" value="Ribosomal_bS20"/>
    <property type="match status" value="1"/>
</dbReference>
<keyword evidence="1 6" id="KW-0699">rRNA-binding</keyword>
<evidence type="ECO:0000313" key="7">
    <source>
        <dbReference type="EMBL" id="PIQ68138.1"/>
    </source>
</evidence>
<evidence type="ECO:0000256" key="4">
    <source>
        <dbReference type="ARBA" id="ARBA00023274"/>
    </source>
</evidence>
<dbReference type="Pfam" id="PF01649">
    <property type="entry name" value="Ribosomal_S20p"/>
    <property type="match status" value="1"/>
</dbReference>
<dbReference type="InterPro" id="IPR002583">
    <property type="entry name" value="Ribosomal_bS20"/>
</dbReference>
<comment type="function">
    <text evidence="6">Binds directly to 16S ribosomal RNA.</text>
</comment>
<name>A0A2H0KA52_9BACT</name>
<accession>A0A2H0KA52</accession>
<evidence type="ECO:0000313" key="8">
    <source>
        <dbReference type="Proteomes" id="UP000229342"/>
    </source>
</evidence>
<dbReference type="SUPFAM" id="SSF46992">
    <property type="entry name" value="Ribosomal protein S20"/>
    <property type="match status" value="1"/>
</dbReference>
<dbReference type="GO" id="GO:0005840">
    <property type="term" value="C:ribosome"/>
    <property type="evidence" value="ECO:0007669"/>
    <property type="project" value="UniProtKB-KW"/>
</dbReference>
<dbReference type="Gene3D" id="1.20.58.110">
    <property type="entry name" value="Ribosomal protein S20"/>
    <property type="match status" value="1"/>
</dbReference>
<keyword evidence="3 6" id="KW-0689">Ribosomal protein</keyword>
<dbReference type="EMBL" id="PCVG01000078">
    <property type="protein sequence ID" value="PIQ68138.1"/>
    <property type="molecule type" value="Genomic_DNA"/>
</dbReference>
<dbReference type="GO" id="GO:0019843">
    <property type="term" value="F:rRNA binding"/>
    <property type="evidence" value="ECO:0007669"/>
    <property type="project" value="UniProtKB-UniRule"/>
</dbReference>
<comment type="similarity">
    <text evidence="6">Belongs to the bacterial ribosomal protein bS20 family.</text>
</comment>
<keyword evidence="4 6" id="KW-0687">Ribonucleoprotein</keyword>
<dbReference type="InterPro" id="IPR036510">
    <property type="entry name" value="Ribosomal_bS20_sf"/>
</dbReference>
<dbReference type="GO" id="GO:1990904">
    <property type="term" value="C:ribonucleoprotein complex"/>
    <property type="evidence" value="ECO:0007669"/>
    <property type="project" value="UniProtKB-KW"/>
</dbReference>
<dbReference type="AlphaFoldDB" id="A0A2H0KA52"/>
<evidence type="ECO:0000256" key="5">
    <source>
        <dbReference type="ARBA" id="ARBA00035136"/>
    </source>
</evidence>
<comment type="caution">
    <text evidence="7">The sequence shown here is derived from an EMBL/GenBank/DDBJ whole genome shotgun (WGS) entry which is preliminary data.</text>
</comment>
<evidence type="ECO:0000256" key="6">
    <source>
        <dbReference type="HAMAP-Rule" id="MF_00500"/>
    </source>
</evidence>
<protein>
    <recommendedName>
        <fullName evidence="5 6">Small ribosomal subunit protein bS20</fullName>
    </recommendedName>
</protein>
<proteinExistence type="inferred from homology"/>
<dbReference type="Proteomes" id="UP000229342">
    <property type="component" value="Unassembled WGS sequence"/>
</dbReference>
<reference evidence="7 8" key="1">
    <citation type="submission" date="2017-09" db="EMBL/GenBank/DDBJ databases">
        <title>Depth-based differentiation of microbial function through sediment-hosted aquifers and enrichment of novel symbionts in the deep terrestrial subsurface.</title>
        <authorList>
            <person name="Probst A.J."/>
            <person name="Ladd B."/>
            <person name="Jarett J.K."/>
            <person name="Geller-Mcgrath D.E."/>
            <person name="Sieber C.M."/>
            <person name="Emerson J.B."/>
            <person name="Anantharaman K."/>
            <person name="Thomas B.C."/>
            <person name="Malmstrom R."/>
            <person name="Stieglmeier M."/>
            <person name="Klingl A."/>
            <person name="Woyke T."/>
            <person name="Ryan C.M."/>
            <person name="Banfield J.F."/>
        </authorList>
    </citation>
    <scope>NUCLEOTIDE SEQUENCE [LARGE SCALE GENOMIC DNA]</scope>
    <source>
        <strain evidence="7">CG11_big_fil_rev_8_21_14_0_20_46_11</strain>
    </source>
</reference>
<sequence length="87" mass="9759">MAITKGAKKAHRASLKKRVFNIRRKNAVENVVKKIKKLVTEKKGAEAAKLIPLAYKAYDKAAKEHTIKKGASDRKKSRLTVFVNKAK</sequence>
<dbReference type="GO" id="GO:0003735">
    <property type="term" value="F:structural constituent of ribosome"/>
    <property type="evidence" value="ECO:0007669"/>
    <property type="project" value="InterPro"/>
</dbReference>
<keyword evidence="2 6" id="KW-0694">RNA-binding</keyword>